<feature type="region of interest" description="Disordered" evidence="3">
    <location>
        <begin position="1"/>
        <end position="32"/>
    </location>
</feature>
<evidence type="ECO:0000256" key="1">
    <source>
        <dbReference type="PIRSR" id="PIRSR640255-1"/>
    </source>
</evidence>
<dbReference type="Gene3D" id="3.40.570.10">
    <property type="entry name" value="Extracellular Endonuclease, subunit A"/>
    <property type="match status" value="1"/>
</dbReference>
<feature type="domain" description="ENPP1-3/EXOG-like endonuclease/phosphodiesterase" evidence="4">
    <location>
        <begin position="206"/>
        <end position="422"/>
    </location>
</feature>
<evidence type="ECO:0000259" key="4">
    <source>
        <dbReference type="SMART" id="SM00477"/>
    </source>
</evidence>
<dbReference type="SMART" id="SM00892">
    <property type="entry name" value="Endonuclease_NS"/>
    <property type="match status" value="1"/>
</dbReference>
<organism evidence="6 7">
    <name type="scientific">Melittangium boletus DSM 14713</name>
    <dbReference type="NCBI Taxonomy" id="1294270"/>
    <lineage>
        <taxon>Bacteria</taxon>
        <taxon>Pseudomonadati</taxon>
        <taxon>Myxococcota</taxon>
        <taxon>Myxococcia</taxon>
        <taxon>Myxococcales</taxon>
        <taxon>Cystobacterineae</taxon>
        <taxon>Archangiaceae</taxon>
        <taxon>Melittangium</taxon>
    </lineage>
</organism>
<dbReference type="PANTHER" id="PTHR13966">
    <property type="entry name" value="ENDONUCLEASE RELATED"/>
    <property type="match status" value="1"/>
</dbReference>
<evidence type="ECO:0000256" key="2">
    <source>
        <dbReference type="PIRSR" id="PIRSR640255-2"/>
    </source>
</evidence>
<dbReference type="AlphaFoldDB" id="A0A250IA55"/>
<proteinExistence type="predicted"/>
<dbReference type="InterPro" id="IPR044929">
    <property type="entry name" value="DNA/RNA_non-sp_Endonuclease_sf"/>
</dbReference>
<keyword evidence="7" id="KW-1185">Reference proteome</keyword>
<dbReference type="InterPro" id="IPR040255">
    <property type="entry name" value="Non-specific_endonuclease"/>
</dbReference>
<dbReference type="EMBL" id="CP022163">
    <property type="protein sequence ID" value="ATB28749.1"/>
    <property type="molecule type" value="Genomic_DNA"/>
</dbReference>
<dbReference type="SMART" id="SM00477">
    <property type="entry name" value="NUC"/>
    <property type="match status" value="1"/>
</dbReference>
<feature type="compositionally biased region" description="Pro residues" evidence="3">
    <location>
        <begin position="1"/>
        <end position="11"/>
    </location>
</feature>
<dbReference type="Proteomes" id="UP000217289">
    <property type="component" value="Chromosome"/>
</dbReference>
<dbReference type="GO" id="GO:0046872">
    <property type="term" value="F:metal ion binding"/>
    <property type="evidence" value="ECO:0007669"/>
    <property type="project" value="UniProtKB-KW"/>
</dbReference>
<accession>A0A250IA55</accession>
<reference evidence="6 7" key="1">
    <citation type="submission" date="2017-06" db="EMBL/GenBank/DDBJ databases">
        <authorList>
            <person name="Kim H.J."/>
            <person name="Triplett B.A."/>
        </authorList>
    </citation>
    <scope>NUCLEOTIDE SEQUENCE [LARGE SCALE GENOMIC DNA]</scope>
    <source>
        <strain evidence="6 7">DSM 14713</strain>
    </source>
</reference>
<dbReference type="RefSeq" id="WP_095977402.1">
    <property type="nucleotide sequence ID" value="NZ_CP022163.1"/>
</dbReference>
<keyword evidence="6" id="KW-0378">Hydrolase</keyword>
<keyword evidence="2" id="KW-0479">Metal-binding</keyword>
<dbReference type="GO" id="GO:0003676">
    <property type="term" value="F:nucleic acid binding"/>
    <property type="evidence" value="ECO:0007669"/>
    <property type="project" value="InterPro"/>
</dbReference>
<sequence length="461" mass="49598">MQIRPPSPSLVPPREASVKVGNTVSASGGSWARAAEKEVPIADLQKKFGWTEGSWQADLLRAADGAATSPGERRGNGGVSAAEVERYLAQPDDARFLTSAALQKQRAALEERLAGGAQAVAVDGFDSDWQNTVAQRADTLAGNGDGQVSRTELNAFLLDVKDGKVDDTAWMPDQKEAVFSSRLAESAGEADPLRPLGESGGLSLVKEYMRTTMGEGTNVPTFVSYLLSAADIQETPVEVNRNKSHFQPDPELGAEGVVDSDYTNTGYDRGHMKPADDSPTQEAMDESHLLSNVAPQYPDMNRQTWRTLEAAVNDLVESTGGKASIITGNLYLDAQGKPLPLDEQGTMGANARRISVPTHQFKTVLLELPNGNLSMFAYMVPNVKDAPTKKDDITPFLDAARTSVDRIEELLGQDLYAQLPESVQAKLESDTSARVSFREASLYEAASLVWPQGGARGSDAW</sequence>
<keyword evidence="6" id="KW-0540">Nuclease</keyword>
<dbReference type="SUPFAM" id="SSF54060">
    <property type="entry name" value="His-Me finger endonucleases"/>
    <property type="match status" value="1"/>
</dbReference>
<dbReference type="PANTHER" id="PTHR13966:SF5">
    <property type="entry name" value="ENDONUCLEASE G, MITOCHONDRIAL"/>
    <property type="match status" value="1"/>
</dbReference>
<dbReference type="InterPro" id="IPR020821">
    <property type="entry name" value="ENPP1-3/EXOG-like_nuc-like"/>
</dbReference>
<name>A0A250IA55_9BACT</name>
<dbReference type="Pfam" id="PF01223">
    <property type="entry name" value="Endonuclease_NS"/>
    <property type="match status" value="1"/>
</dbReference>
<keyword evidence="6" id="KW-0255">Endonuclease</keyword>
<feature type="active site" description="Proton acceptor" evidence="1">
    <location>
        <position position="271"/>
    </location>
</feature>
<dbReference type="GO" id="GO:0016787">
    <property type="term" value="F:hydrolase activity"/>
    <property type="evidence" value="ECO:0007669"/>
    <property type="project" value="InterPro"/>
</dbReference>
<dbReference type="InterPro" id="IPR001604">
    <property type="entry name" value="Endo_G_ENPP1-like_dom"/>
</dbReference>
<dbReference type="InterPro" id="IPR044925">
    <property type="entry name" value="His-Me_finger_sf"/>
</dbReference>
<gene>
    <name evidence="6" type="ORF">MEBOL_002198</name>
</gene>
<dbReference type="OrthoDB" id="9811262at2"/>
<protein>
    <submittedName>
        <fullName evidence="6">Endonuclease</fullName>
    </submittedName>
</protein>
<feature type="domain" description="DNA/RNA non-specific endonuclease/pyrophosphatase/phosphodiesterase" evidence="5">
    <location>
        <begin position="205"/>
        <end position="422"/>
    </location>
</feature>
<evidence type="ECO:0000313" key="6">
    <source>
        <dbReference type="EMBL" id="ATB28749.1"/>
    </source>
</evidence>
<dbReference type="GO" id="GO:0004519">
    <property type="term" value="F:endonuclease activity"/>
    <property type="evidence" value="ECO:0007669"/>
    <property type="project" value="UniProtKB-KW"/>
</dbReference>
<evidence type="ECO:0000256" key="3">
    <source>
        <dbReference type="SAM" id="MobiDB-lite"/>
    </source>
</evidence>
<feature type="binding site" evidence="2">
    <location>
        <position position="301"/>
    </location>
    <ligand>
        <name>Mg(2+)</name>
        <dbReference type="ChEBI" id="CHEBI:18420"/>
        <note>catalytic</note>
    </ligand>
</feature>
<evidence type="ECO:0000259" key="5">
    <source>
        <dbReference type="SMART" id="SM00892"/>
    </source>
</evidence>
<evidence type="ECO:0000313" key="7">
    <source>
        <dbReference type="Proteomes" id="UP000217289"/>
    </source>
</evidence>
<dbReference type="KEGG" id="mbd:MEBOL_002198"/>